<dbReference type="Pfam" id="PF07654">
    <property type="entry name" value="C1-set"/>
    <property type="match status" value="1"/>
</dbReference>
<organism evidence="10 11">
    <name type="scientific">Mus spicilegus</name>
    <name type="common">Mound-building mouse</name>
    <dbReference type="NCBI Taxonomy" id="10103"/>
    <lineage>
        <taxon>Eukaryota</taxon>
        <taxon>Metazoa</taxon>
        <taxon>Chordata</taxon>
        <taxon>Craniata</taxon>
        <taxon>Vertebrata</taxon>
        <taxon>Euteleostomi</taxon>
        <taxon>Mammalia</taxon>
        <taxon>Eutheria</taxon>
        <taxon>Euarchontoglires</taxon>
        <taxon>Glires</taxon>
        <taxon>Rodentia</taxon>
        <taxon>Myomorpha</taxon>
        <taxon>Muroidea</taxon>
        <taxon>Muridae</taxon>
        <taxon>Murinae</taxon>
        <taxon>Mus</taxon>
        <taxon>Mus</taxon>
    </lineage>
</organism>
<comment type="similarity">
    <text evidence="2 6">Belongs to the MHC class I family.</text>
</comment>
<dbReference type="SMART" id="SM00407">
    <property type="entry name" value="IGc1"/>
    <property type="match status" value="1"/>
</dbReference>
<keyword evidence="8" id="KW-0732">Signal</keyword>
<dbReference type="Ensembl" id="ENSMSIT00000025102.1">
    <property type="protein sequence ID" value="ENSMSIP00000019890.1"/>
    <property type="gene ID" value="ENSMSIG00000015474.1"/>
</dbReference>
<dbReference type="AlphaFoldDB" id="A0A8C6HDC7"/>
<evidence type="ECO:0000256" key="8">
    <source>
        <dbReference type="SAM" id="SignalP"/>
    </source>
</evidence>
<evidence type="ECO:0000313" key="10">
    <source>
        <dbReference type="Ensembl" id="ENSMSIP00000019890.1"/>
    </source>
</evidence>
<proteinExistence type="inferred from homology"/>
<dbReference type="CDD" id="cd07698">
    <property type="entry name" value="IgC1_MHC_I_alpha3"/>
    <property type="match status" value="1"/>
</dbReference>
<comment type="subcellular location">
    <subcellularLocation>
        <location evidence="1">Membrane</location>
        <topology evidence="1">Single-pass type I membrane protein</topology>
    </subcellularLocation>
</comment>
<dbReference type="PROSITE" id="PS50835">
    <property type="entry name" value="IG_LIKE"/>
    <property type="match status" value="1"/>
</dbReference>
<keyword evidence="11" id="KW-1185">Reference proteome</keyword>
<dbReference type="InterPro" id="IPR013783">
    <property type="entry name" value="Ig-like_fold"/>
</dbReference>
<evidence type="ECO:0000256" key="2">
    <source>
        <dbReference type="ARBA" id="ARBA00006909"/>
    </source>
</evidence>
<reference evidence="10" key="2">
    <citation type="submission" date="2025-09" db="UniProtKB">
        <authorList>
            <consortium name="Ensembl"/>
        </authorList>
    </citation>
    <scope>IDENTIFICATION</scope>
</reference>
<dbReference type="GO" id="GO:0009897">
    <property type="term" value="C:external side of plasma membrane"/>
    <property type="evidence" value="ECO:0007669"/>
    <property type="project" value="TreeGrafter"/>
</dbReference>
<name>A0A8C6HDC7_MUSSI</name>
<evidence type="ECO:0000313" key="11">
    <source>
        <dbReference type="Proteomes" id="UP000694415"/>
    </source>
</evidence>
<keyword evidence="7" id="KW-0472">Membrane</keyword>
<dbReference type="GO" id="GO:0042605">
    <property type="term" value="F:peptide antigen binding"/>
    <property type="evidence" value="ECO:0007669"/>
    <property type="project" value="TreeGrafter"/>
</dbReference>
<keyword evidence="4 7" id="KW-1133">Transmembrane helix</keyword>
<accession>A0A8C6HDC7</accession>
<dbReference type="Pfam" id="PF00129">
    <property type="entry name" value="MHC_I"/>
    <property type="match status" value="1"/>
</dbReference>
<dbReference type="GO" id="GO:0001916">
    <property type="term" value="P:positive regulation of T cell mediated cytotoxicity"/>
    <property type="evidence" value="ECO:0007669"/>
    <property type="project" value="TreeGrafter"/>
</dbReference>
<dbReference type="InterPro" id="IPR011162">
    <property type="entry name" value="MHC_I/II-like_Ag-recog"/>
</dbReference>
<evidence type="ECO:0000256" key="7">
    <source>
        <dbReference type="SAM" id="Phobius"/>
    </source>
</evidence>
<reference evidence="10" key="1">
    <citation type="submission" date="2025-08" db="UniProtKB">
        <authorList>
            <consortium name="Ensembl"/>
        </authorList>
    </citation>
    <scope>IDENTIFICATION</scope>
</reference>
<dbReference type="PANTHER" id="PTHR16675:SF243">
    <property type="entry name" value="H-2 CLASS I HISTOCOMPATIBILITY ANTIGEN, TLA(B) ALPHA CHAIN-RELATED"/>
    <property type="match status" value="1"/>
</dbReference>
<protein>
    <recommendedName>
        <fullName evidence="9">Ig-like domain-containing protein</fullName>
    </recommendedName>
</protein>
<feature type="transmembrane region" description="Helical" evidence="7">
    <location>
        <begin position="281"/>
        <end position="305"/>
    </location>
</feature>
<evidence type="ECO:0000259" key="9">
    <source>
        <dbReference type="PROSITE" id="PS50835"/>
    </source>
</evidence>
<dbReference type="InterPro" id="IPR011161">
    <property type="entry name" value="MHC_I-like_Ag-recog"/>
</dbReference>
<dbReference type="PROSITE" id="PS00290">
    <property type="entry name" value="IG_MHC"/>
    <property type="match status" value="1"/>
</dbReference>
<evidence type="ECO:0000256" key="3">
    <source>
        <dbReference type="ARBA" id="ARBA00022692"/>
    </source>
</evidence>
<dbReference type="SUPFAM" id="SSF54452">
    <property type="entry name" value="MHC antigen-recognition domain"/>
    <property type="match status" value="1"/>
</dbReference>
<dbReference type="FunFam" id="3.30.500.10:FF:000001">
    <property type="entry name" value="H-2 class I histocompatibility antigen, alpha chain"/>
    <property type="match status" value="1"/>
</dbReference>
<dbReference type="InterPro" id="IPR037055">
    <property type="entry name" value="MHC_I-like_Ag-recog_sf"/>
</dbReference>
<dbReference type="Gene3D" id="2.60.40.10">
    <property type="entry name" value="Immunoglobulins"/>
    <property type="match status" value="1"/>
</dbReference>
<dbReference type="InterPro" id="IPR003006">
    <property type="entry name" value="Ig/MHC_CS"/>
</dbReference>
<dbReference type="InterPro" id="IPR036179">
    <property type="entry name" value="Ig-like_dom_sf"/>
</dbReference>
<dbReference type="InterPro" id="IPR050208">
    <property type="entry name" value="MHC_class-I_related"/>
</dbReference>
<dbReference type="GO" id="GO:0005102">
    <property type="term" value="F:signaling receptor binding"/>
    <property type="evidence" value="ECO:0007669"/>
    <property type="project" value="TreeGrafter"/>
</dbReference>
<feature type="signal peptide" evidence="8">
    <location>
        <begin position="1"/>
        <end position="22"/>
    </location>
</feature>
<evidence type="ECO:0000256" key="6">
    <source>
        <dbReference type="RuleBase" id="RU004439"/>
    </source>
</evidence>
<dbReference type="InterPro" id="IPR003597">
    <property type="entry name" value="Ig_C1-set"/>
</dbReference>
<dbReference type="PRINTS" id="PR01638">
    <property type="entry name" value="MHCCLASSI"/>
</dbReference>
<sequence length="355" mass="40294">MGPTTPCATLLLLSAFLALIQTKNQSSHSLRYLVTMTVSGPGLRDSHVFIVAYMNYMQFMRFDSDGTTQRIQARGPWVKQMGPAYLEMERRKVESYSHRAQENLRFAIQVYNQSDNASHTFQCLIGCNMGPDRRLLRGHHRHAFDGSYYIILNSDQKTWTEADSTAQITQRQWKAEGVAEWLLRHLEIGKETLQTPPKVHVTHHPRSEGEVTLRCWALDCFPADVMLTWQRDEEDLTQVMDLVETRPAGDGTFQKWKYTCCVEHEGLPEHLTLRWEPPPPWPVVGITVGVVLLGVIIIGALIAIVMTRKKRAGREGIVEFRTGTQADQEAGADVEAMEGCSLLACFPWLAQFAFF</sequence>
<feature type="chain" id="PRO_5033999247" description="Ig-like domain-containing protein" evidence="8">
    <location>
        <begin position="23"/>
        <end position="355"/>
    </location>
</feature>
<dbReference type="GO" id="GO:0002486">
    <property type="term" value="P:antigen processing and presentation of endogenous peptide antigen via MHC class I via ER pathway, TAP-independent"/>
    <property type="evidence" value="ECO:0007669"/>
    <property type="project" value="TreeGrafter"/>
</dbReference>
<dbReference type="PANTHER" id="PTHR16675">
    <property type="entry name" value="MHC CLASS I-RELATED"/>
    <property type="match status" value="1"/>
</dbReference>
<dbReference type="InterPro" id="IPR001039">
    <property type="entry name" value="MHC_I_a_a1/a2"/>
</dbReference>
<dbReference type="Proteomes" id="UP000694415">
    <property type="component" value="Unplaced"/>
</dbReference>
<dbReference type="GO" id="GO:0002476">
    <property type="term" value="P:antigen processing and presentation of endogenous peptide antigen via MHC class Ib"/>
    <property type="evidence" value="ECO:0007669"/>
    <property type="project" value="TreeGrafter"/>
</dbReference>
<evidence type="ECO:0000256" key="5">
    <source>
        <dbReference type="ARBA" id="ARBA00023180"/>
    </source>
</evidence>
<evidence type="ECO:0000256" key="4">
    <source>
        <dbReference type="ARBA" id="ARBA00022989"/>
    </source>
</evidence>
<keyword evidence="3 7" id="KW-0812">Transmembrane</keyword>
<dbReference type="GO" id="GO:0005615">
    <property type="term" value="C:extracellular space"/>
    <property type="evidence" value="ECO:0007669"/>
    <property type="project" value="TreeGrafter"/>
</dbReference>
<dbReference type="InterPro" id="IPR007110">
    <property type="entry name" value="Ig-like_dom"/>
</dbReference>
<keyword evidence="5" id="KW-0325">Glycoprotein</keyword>
<dbReference type="Gene3D" id="3.30.500.10">
    <property type="entry name" value="MHC class I-like antigen recognition-like"/>
    <property type="match status" value="1"/>
</dbReference>
<dbReference type="GO" id="GO:0006955">
    <property type="term" value="P:immune response"/>
    <property type="evidence" value="ECO:0007669"/>
    <property type="project" value="TreeGrafter"/>
</dbReference>
<dbReference type="GeneTree" id="ENSGT01120000271826"/>
<feature type="domain" description="Ig-like" evidence="9">
    <location>
        <begin position="197"/>
        <end position="274"/>
    </location>
</feature>
<evidence type="ECO:0000256" key="1">
    <source>
        <dbReference type="ARBA" id="ARBA00004479"/>
    </source>
</evidence>
<dbReference type="SUPFAM" id="SSF48726">
    <property type="entry name" value="Immunoglobulin"/>
    <property type="match status" value="1"/>
</dbReference>